<dbReference type="PANTHER" id="PTHR46511:SF1">
    <property type="entry name" value="MORN REPEAT-CONTAINING PROTEIN 3"/>
    <property type="match status" value="1"/>
</dbReference>
<accession>A0ABD1EAM3</accession>
<evidence type="ECO:0000256" key="1">
    <source>
        <dbReference type="ARBA" id="ARBA00004218"/>
    </source>
</evidence>
<dbReference type="EMBL" id="JBDJPC010000009">
    <property type="protein sequence ID" value="KAL1490982.1"/>
    <property type="molecule type" value="Genomic_DNA"/>
</dbReference>
<dbReference type="InterPro" id="IPR052472">
    <property type="entry name" value="MORN3"/>
</dbReference>
<evidence type="ECO:0000256" key="5">
    <source>
        <dbReference type="ARBA" id="ARBA00045851"/>
    </source>
</evidence>
<dbReference type="SMART" id="SM00698">
    <property type="entry name" value="MORN"/>
    <property type="match status" value="6"/>
</dbReference>
<dbReference type="InterPro" id="IPR003409">
    <property type="entry name" value="MORN"/>
</dbReference>
<proteinExistence type="predicted"/>
<dbReference type="GO" id="GO:0001669">
    <property type="term" value="C:acrosomal vesicle"/>
    <property type="evidence" value="ECO:0007669"/>
    <property type="project" value="UniProtKB-SubCell"/>
</dbReference>
<protein>
    <recommendedName>
        <fullName evidence="4">MORN repeat-containing protein 3</fullName>
    </recommendedName>
</protein>
<keyword evidence="3" id="KW-0968">Cytoplasmic vesicle</keyword>
<dbReference type="Proteomes" id="UP001566132">
    <property type="component" value="Unassembled WGS sequence"/>
</dbReference>
<dbReference type="SUPFAM" id="SSF82185">
    <property type="entry name" value="Histone H3 K4-specific methyltransferase SET7/9 N-terminal domain"/>
    <property type="match status" value="2"/>
</dbReference>
<sequence>MPFLKPQNYSLPRSRVLENLSKRNGLRHTIYNGVGDKYIGEWKNDKKTGKGVILTRNSELYEGDMKENYRHGFGVLAQRIPNTDVFRLLYRGDWRYGKMDGNGLRIYPDGSYYIGEFKKGKRQGHGQQWYPVGAFFDGIFINDLKNGMGVMIQANGNRYEGEWANDLKHGRGQFFHLDSGQMQDGIWKENLCIFSQIRDIAFRQCCIAPTPYSIPNVSLVTMENVCVIARDKALMGLSKFCENYIFPT</sequence>
<dbReference type="AlphaFoldDB" id="A0ABD1EAM3"/>
<evidence type="ECO:0000313" key="7">
    <source>
        <dbReference type="Proteomes" id="UP001566132"/>
    </source>
</evidence>
<dbReference type="Pfam" id="PF02493">
    <property type="entry name" value="MORN"/>
    <property type="match status" value="6"/>
</dbReference>
<evidence type="ECO:0000256" key="4">
    <source>
        <dbReference type="ARBA" id="ARBA00039854"/>
    </source>
</evidence>
<evidence type="ECO:0000313" key="6">
    <source>
        <dbReference type="EMBL" id="KAL1490982.1"/>
    </source>
</evidence>
<keyword evidence="2" id="KW-0677">Repeat</keyword>
<keyword evidence="7" id="KW-1185">Reference proteome</keyword>
<evidence type="ECO:0000256" key="3">
    <source>
        <dbReference type="ARBA" id="ARBA00023329"/>
    </source>
</evidence>
<comment type="function">
    <text evidence="5">Assembles a suppression complex (suppresome) by tethering SIRT1 and MDM2 to regulate composite modifications of p53/TP53. Confers both deacetylation-mediated functional inactivation, by SIRT1, and ubiquitination-dependent degradation, by MDM2, of p53/TP53, promoting a proliferative and cell survival behaviors. May play a role in the regulation of spermatogenesis.</text>
</comment>
<name>A0ABD1EAM3_HYPHA</name>
<reference evidence="6 7" key="1">
    <citation type="submission" date="2024-05" db="EMBL/GenBank/DDBJ databases">
        <title>Genetic variation in Jamaican populations of the coffee berry borer (Hypothenemus hampei).</title>
        <authorList>
            <person name="Errbii M."/>
            <person name="Myrie A."/>
        </authorList>
    </citation>
    <scope>NUCLEOTIDE SEQUENCE [LARGE SCALE GENOMIC DNA]</scope>
    <source>
        <strain evidence="6">JA-Hopewell-2020-01-JO</strain>
        <tissue evidence="6">Whole body</tissue>
    </source>
</reference>
<organism evidence="6 7">
    <name type="scientific">Hypothenemus hampei</name>
    <name type="common">Coffee berry borer</name>
    <dbReference type="NCBI Taxonomy" id="57062"/>
    <lineage>
        <taxon>Eukaryota</taxon>
        <taxon>Metazoa</taxon>
        <taxon>Ecdysozoa</taxon>
        <taxon>Arthropoda</taxon>
        <taxon>Hexapoda</taxon>
        <taxon>Insecta</taxon>
        <taxon>Pterygota</taxon>
        <taxon>Neoptera</taxon>
        <taxon>Endopterygota</taxon>
        <taxon>Coleoptera</taxon>
        <taxon>Polyphaga</taxon>
        <taxon>Cucujiformia</taxon>
        <taxon>Curculionidae</taxon>
        <taxon>Scolytinae</taxon>
        <taxon>Hypothenemus</taxon>
    </lineage>
</organism>
<comment type="caution">
    <text evidence="6">The sequence shown here is derived from an EMBL/GenBank/DDBJ whole genome shotgun (WGS) entry which is preliminary data.</text>
</comment>
<dbReference type="Gene3D" id="2.20.110.10">
    <property type="entry name" value="Histone H3 K4-specific methyltransferase SET7/9 N-terminal domain"/>
    <property type="match status" value="3"/>
</dbReference>
<comment type="subcellular location">
    <subcellularLocation>
        <location evidence="1">Cytoplasmic vesicle</location>
        <location evidence="1">Secretory vesicle</location>
        <location evidence="1">Acrosome</location>
    </subcellularLocation>
</comment>
<dbReference type="PANTHER" id="PTHR46511">
    <property type="entry name" value="MORN REPEAT-CONTAINING PROTEIN 3"/>
    <property type="match status" value="1"/>
</dbReference>
<evidence type="ECO:0000256" key="2">
    <source>
        <dbReference type="ARBA" id="ARBA00022737"/>
    </source>
</evidence>
<gene>
    <name evidence="6" type="ORF">ABEB36_011648</name>
</gene>